<dbReference type="Gene3D" id="2.130.10.10">
    <property type="entry name" value="YVTN repeat-like/Quinoprotein amine dehydrogenase"/>
    <property type="match status" value="2"/>
</dbReference>
<dbReference type="InterPro" id="IPR036322">
    <property type="entry name" value="WD40_repeat_dom_sf"/>
</dbReference>
<dbReference type="InterPro" id="IPR051150">
    <property type="entry name" value="SWT21/TCAB1_mRNA_Telomere"/>
</dbReference>
<name>A0ABR2VUM9_9FUNG</name>
<keyword evidence="3" id="KW-1185">Reference proteome</keyword>
<gene>
    <name evidence="2" type="ORF">K7432_010970</name>
</gene>
<sequence>MELPTSDAIPKNDTEYNPTVSIQENNSMISEDQGTDDYPTQHVDAIDVEMATSEHNDQNISAEEQYYPQPYQLIDYDFTQKCVCVATAEDFTQGDITIKSDQNNFFKSAKWSPDGSCFLTNSNDDVVRVVELSPTDIMEVTEETGLKSISQVTEAETVYDASWYPLMNAQDPATCCFVTSSRDHPVHLWDAYSGQLRGSYSIVDHREQMIGSNSLCFNLDGTKLYCGFNNSIHIFDTARPGRDCYKMATTPTRKSKKGQKGVISCISFNPDRSGLYAAGSYSKTIGLYAENENKLISLLKGPQGGLTQVQFSPDGRYLYSVSRKDNEIYCWDIRDTGEVLFTLKRYGDTNQRISFDIDMSGRYLLSGDQNGSLTTYGLNPSSSQAEPILSFPAHQDLVSSASFHPTLPLLLTSSGQRKFQIDGDDEELTIDNSLKIWKVPASYNWYLDGAIYNPQVDVEV</sequence>
<evidence type="ECO:0000256" key="1">
    <source>
        <dbReference type="SAM" id="MobiDB-lite"/>
    </source>
</evidence>
<reference evidence="2 3" key="1">
    <citation type="submission" date="2023-04" db="EMBL/GenBank/DDBJ databases">
        <title>Genome of Basidiobolus ranarum AG-B5.</title>
        <authorList>
            <person name="Stajich J.E."/>
            <person name="Carter-House D."/>
            <person name="Gryganskyi A."/>
        </authorList>
    </citation>
    <scope>NUCLEOTIDE SEQUENCE [LARGE SCALE GENOMIC DNA]</scope>
    <source>
        <strain evidence="2 3">AG-B5</strain>
    </source>
</reference>
<comment type="caution">
    <text evidence="2">The sequence shown here is derived from an EMBL/GenBank/DDBJ whole genome shotgun (WGS) entry which is preliminary data.</text>
</comment>
<dbReference type="Pfam" id="PF00400">
    <property type="entry name" value="WD40"/>
    <property type="match status" value="2"/>
</dbReference>
<dbReference type="InterPro" id="IPR001680">
    <property type="entry name" value="WD40_rpt"/>
</dbReference>
<dbReference type="SUPFAM" id="SSF50978">
    <property type="entry name" value="WD40 repeat-like"/>
    <property type="match status" value="1"/>
</dbReference>
<feature type="region of interest" description="Disordered" evidence="1">
    <location>
        <begin position="1"/>
        <end position="35"/>
    </location>
</feature>
<dbReference type="PANTHER" id="PTHR13211">
    <property type="entry name" value="TELOMERASE CAJAL BODY PROTEIN 1"/>
    <property type="match status" value="1"/>
</dbReference>
<dbReference type="SMART" id="SM00320">
    <property type="entry name" value="WD40"/>
    <property type="match status" value="7"/>
</dbReference>
<dbReference type="InterPro" id="IPR019405">
    <property type="entry name" value="Lactonase_7-beta_prop"/>
</dbReference>
<dbReference type="Pfam" id="PF10282">
    <property type="entry name" value="Lactonase"/>
    <property type="match status" value="1"/>
</dbReference>
<evidence type="ECO:0000313" key="2">
    <source>
        <dbReference type="EMBL" id="KAK9702982.1"/>
    </source>
</evidence>
<organism evidence="2 3">
    <name type="scientific">Basidiobolus ranarum</name>
    <dbReference type="NCBI Taxonomy" id="34480"/>
    <lineage>
        <taxon>Eukaryota</taxon>
        <taxon>Fungi</taxon>
        <taxon>Fungi incertae sedis</taxon>
        <taxon>Zoopagomycota</taxon>
        <taxon>Entomophthoromycotina</taxon>
        <taxon>Basidiobolomycetes</taxon>
        <taxon>Basidiobolales</taxon>
        <taxon>Basidiobolaceae</taxon>
        <taxon>Basidiobolus</taxon>
    </lineage>
</organism>
<accession>A0ABR2VUM9</accession>
<evidence type="ECO:0000313" key="3">
    <source>
        <dbReference type="Proteomes" id="UP001479436"/>
    </source>
</evidence>
<protein>
    <recommendedName>
        <fullName evidence="4">Telomerase Cajal body protein 1</fullName>
    </recommendedName>
</protein>
<dbReference type="InterPro" id="IPR015943">
    <property type="entry name" value="WD40/YVTN_repeat-like_dom_sf"/>
</dbReference>
<dbReference type="PANTHER" id="PTHR13211:SF0">
    <property type="entry name" value="TELOMERASE CAJAL BODY PROTEIN 1"/>
    <property type="match status" value="1"/>
</dbReference>
<feature type="compositionally biased region" description="Polar residues" evidence="1">
    <location>
        <begin position="15"/>
        <end position="32"/>
    </location>
</feature>
<proteinExistence type="predicted"/>
<evidence type="ECO:0008006" key="4">
    <source>
        <dbReference type="Google" id="ProtNLM"/>
    </source>
</evidence>
<dbReference type="Proteomes" id="UP001479436">
    <property type="component" value="Unassembled WGS sequence"/>
</dbReference>
<dbReference type="EMBL" id="JASJQH010007678">
    <property type="protein sequence ID" value="KAK9702982.1"/>
    <property type="molecule type" value="Genomic_DNA"/>
</dbReference>